<accession>A0A8D8CWK7</accession>
<name>A0A8D8CWK7_CULPI</name>
<dbReference type="AlphaFoldDB" id="A0A8D8CWK7"/>
<sequence>MGRGPPGEAGLAAGVAVRGRTQHDGAPVGPVRTQRAERGRLRAEAGPPADVRVAFAQDSGAGAGSRWGTAGLWGVGVVRDDAILARRVLLVPVGDVEPLQGRLDAQLVFAQVGAGFVRLLEFVLRGLKPHPHGDLIVPTVLPRELLLTTILHRLLPLLRHRVLPFRHRFNHKQNHNLHRTGRLILPSPLQVHRQNLHRDAVLAHWPRRHRVDPVRPGRHGRHKAVVVGGGEFHGDAITHQKDVLANQRQHHVDETEVGPVEDLVQVEELVAVGGRHVHEGLTFDEGAHL</sequence>
<feature type="compositionally biased region" description="Basic and acidic residues" evidence="1">
    <location>
        <begin position="34"/>
        <end position="43"/>
    </location>
</feature>
<protein>
    <submittedName>
        <fullName evidence="2">(northern house mosquito) hypothetical protein</fullName>
    </submittedName>
</protein>
<reference evidence="2" key="1">
    <citation type="submission" date="2021-05" db="EMBL/GenBank/DDBJ databases">
        <authorList>
            <person name="Alioto T."/>
            <person name="Alioto T."/>
            <person name="Gomez Garrido J."/>
        </authorList>
    </citation>
    <scope>NUCLEOTIDE SEQUENCE</scope>
</reference>
<dbReference type="EMBL" id="HBUE01136433">
    <property type="protein sequence ID" value="CAG6498759.1"/>
    <property type="molecule type" value="Transcribed_RNA"/>
</dbReference>
<feature type="region of interest" description="Disordered" evidence="1">
    <location>
        <begin position="17"/>
        <end position="45"/>
    </location>
</feature>
<organism evidence="2">
    <name type="scientific">Culex pipiens</name>
    <name type="common">House mosquito</name>
    <dbReference type="NCBI Taxonomy" id="7175"/>
    <lineage>
        <taxon>Eukaryota</taxon>
        <taxon>Metazoa</taxon>
        <taxon>Ecdysozoa</taxon>
        <taxon>Arthropoda</taxon>
        <taxon>Hexapoda</taxon>
        <taxon>Insecta</taxon>
        <taxon>Pterygota</taxon>
        <taxon>Neoptera</taxon>
        <taxon>Endopterygota</taxon>
        <taxon>Diptera</taxon>
        <taxon>Nematocera</taxon>
        <taxon>Culicoidea</taxon>
        <taxon>Culicidae</taxon>
        <taxon>Culicinae</taxon>
        <taxon>Culicini</taxon>
        <taxon>Culex</taxon>
        <taxon>Culex</taxon>
    </lineage>
</organism>
<proteinExistence type="predicted"/>
<evidence type="ECO:0000256" key="1">
    <source>
        <dbReference type="SAM" id="MobiDB-lite"/>
    </source>
</evidence>
<evidence type="ECO:0000313" key="2">
    <source>
        <dbReference type="EMBL" id="CAG6498757.1"/>
    </source>
</evidence>
<dbReference type="EMBL" id="HBUE01136432">
    <property type="protein sequence ID" value="CAG6498757.1"/>
    <property type="molecule type" value="Transcribed_RNA"/>
</dbReference>